<keyword evidence="5" id="KW-1185">Reference proteome</keyword>
<reference evidence="4 5" key="1">
    <citation type="submission" date="2018-03" db="EMBL/GenBank/DDBJ databases">
        <title>Aerobic endospore-forming bacteria genome sequencing and assembly.</title>
        <authorList>
            <person name="Cavalcante D.A."/>
            <person name="Driks A."/>
            <person name="Putonti C."/>
            <person name="De-Souza M.T."/>
        </authorList>
    </citation>
    <scope>NUCLEOTIDE SEQUENCE [LARGE SCALE GENOMIC DNA]</scope>
    <source>
        <strain evidence="4 5">SDF0028</strain>
    </source>
</reference>
<name>A0ABY3AME8_PAEPP</name>
<organism evidence="4 5">
    <name type="scientific">Paenibacillus popilliae</name>
    <name type="common">Bacillus popilliae</name>
    <dbReference type="NCBI Taxonomy" id="78057"/>
    <lineage>
        <taxon>Bacteria</taxon>
        <taxon>Bacillati</taxon>
        <taxon>Bacillota</taxon>
        <taxon>Bacilli</taxon>
        <taxon>Bacillales</taxon>
        <taxon>Paenibacillaceae</taxon>
        <taxon>Paenibacillus</taxon>
    </lineage>
</organism>
<dbReference type="InterPro" id="IPR007809">
    <property type="entry name" value="FlgN-like"/>
</dbReference>
<evidence type="ECO:0000313" key="5">
    <source>
        <dbReference type="Proteomes" id="UP000316208"/>
    </source>
</evidence>
<evidence type="ECO:0000256" key="3">
    <source>
        <dbReference type="SAM" id="MobiDB-lite"/>
    </source>
</evidence>
<comment type="caution">
    <text evidence="4">The sequence shown here is derived from an EMBL/GenBank/DDBJ whole genome shotgun (WGS) entry which is preliminary data.</text>
</comment>
<dbReference type="InterPro" id="IPR036679">
    <property type="entry name" value="FlgN-like_sf"/>
</dbReference>
<gene>
    <name evidence="4" type="ORF">C7Y44_16530</name>
</gene>
<evidence type="ECO:0000256" key="2">
    <source>
        <dbReference type="SAM" id="Coils"/>
    </source>
</evidence>
<feature type="coiled-coil region" evidence="2">
    <location>
        <begin position="94"/>
        <end position="124"/>
    </location>
</feature>
<dbReference type="Gene3D" id="1.20.58.300">
    <property type="entry name" value="FlgN-like"/>
    <property type="match status" value="1"/>
</dbReference>
<evidence type="ECO:0000313" key="4">
    <source>
        <dbReference type="EMBL" id="TQR43743.1"/>
    </source>
</evidence>
<dbReference type="RefSeq" id="WP_142544816.1">
    <property type="nucleotide sequence ID" value="NZ_SADY01000005.1"/>
</dbReference>
<dbReference type="EMBL" id="SADY01000005">
    <property type="protein sequence ID" value="TQR43743.1"/>
    <property type="molecule type" value="Genomic_DNA"/>
</dbReference>
<accession>A0ABY3AME8</accession>
<evidence type="ECO:0000256" key="1">
    <source>
        <dbReference type="ARBA" id="ARBA00022795"/>
    </source>
</evidence>
<dbReference type="Proteomes" id="UP000316208">
    <property type="component" value="Unassembled WGS sequence"/>
</dbReference>
<keyword evidence="4" id="KW-0969">Cilium</keyword>
<keyword evidence="4" id="KW-0282">Flagellum</keyword>
<keyword evidence="2" id="KW-0175">Coiled coil</keyword>
<keyword evidence="1" id="KW-1005">Bacterial flagellum biogenesis</keyword>
<feature type="region of interest" description="Disordered" evidence="3">
    <location>
        <begin position="145"/>
        <end position="165"/>
    </location>
</feature>
<protein>
    <submittedName>
        <fullName evidence="4">Flagellar protein FlgN</fullName>
    </submittedName>
</protein>
<sequence length="165" mass="19270">MSVQRIMESLSLLNDLHKQLLDIAEEKKQVIIKNDVDGLSQLMTKESRLLKQVAEADEERLQAAQEFILEKGIRSQLNLTVTEIARLVFQAEERMELIRYKEELTQTIEKLKRVNLQNQQLIQQSLEFVDFSLNMFLGAEDDGFYQRPDQQHGPSRNKTFFDTKA</sequence>
<keyword evidence="4" id="KW-0966">Cell projection</keyword>
<proteinExistence type="predicted"/>
<dbReference type="Pfam" id="PF05130">
    <property type="entry name" value="FlgN"/>
    <property type="match status" value="1"/>
</dbReference>
<dbReference type="SUPFAM" id="SSF140566">
    <property type="entry name" value="FlgN-like"/>
    <property type="match status" value="1"/>
</dbReference>